<sequence>MLRKPDGPLSVMGFARYEKREDVETERLIDRALTWQETFLRPMEGILFHAFLGNLKGGFADIIFARDDQSFDAMGATYADAPSSGALMELLTPGTIRLSRNRVLKPVTAPPSDFSCVEFGTFEIAQGTDAGERDLLAISERIETEYLDRSDNTRLHFIGHGGENRFCEVTFGRSLGKTKRLCDGYVGHPVCQPLLDLCDPASLDLDFWYVLA</sequence>
<comment type="caution">
    <text evidence="1">The sequence shown here is derived from an EMBL/GenBank/DDBJ whole genome shotgun (WGS) entry which is preliminary data.</text>
</comment>
<protein>
    <submittedName>
        <fullName evidence="1">Uncharacterized protein</fullName>
    </submittedName>
</protein>
<dbReference type="RefSeq" id="WP_113154706.1">
    <property type="nucleotide sequence ID" value="NZ_JAWLIP010000003.1"/>
</dbReference>
<dbReference type="EMBL" id="JAWLIP010000003">
    <property type="protein sequence ID" value="MDV6226426.1"/>
    <property type="molecule type" value="Genomic_DNA"/>
</dbReference>
<dbReference type="Proteomes" id="UP001185659">
    <property type="component" value="Unassembled WGS sequence"/>
</dbReference>
<name>A0ABU4AJK0_9HYPH</name>
<evidence type="ECO:0000313" key="1">
    <source>
        <dbReference type="EMBL" id="MDV6226426.1"/>
    </source>
</evidence>
<keyword evidence="2" id="KW-1185">Reference proteome</keyword>
<organism evidence="1 2">
    <name type="scientific">Nitratireductor aquimarinus</name>
    <dbReference type="NCBI Taxonomy" id="889300"/>
    <lineage>
        <taxon>Bacteria</taxon>
        <taxon>Pseudomonadati</taxon>
        <taxon>Pseudomonadota</taxon>
        <taxon>Alphaproteobacteria</taxon>
        <taxon>Hyphomicrobiales</taxon>
        <taxon>Phyllobacteriaceae</taxon>
        <taxon>Nitratireductor</taxon>
    </lineage>
</organism>
<gene>
    <name evidence="1" type="ORF">R2G56_09025</name>
</gene>
<evidence type="ECO:0000313" key="2">
    <source>
        <dbReference type="Proteomes" id="UP001185659"/>
    </source>
</evidence>
<proteinExistence type="predicted"/>
<reference evidence="1 2" key="1">
    <citation type="submission" date="2023-10" db="EMBL/GenBank/DDBJ databases">
        <authorList>
            <person name="Venkata Ramana C."/>
            <person name="Sasikala C."/>
            <person name="Dhurka M."/>
        </authorList>
    </citation>
    <scope>NUCLEOTIDE SEQUENCE [LARGE SCALE GENOMIC DNA]</scope>
    <source>
        <strain evidence="1 2">KCTC 32151</strain>
    </source>
</reference>
<accession>A0ABU4AJK0</accession>